<dbReference type="Gene3D" id="3.40.50.300">
    <property type="entry name" value="P-loop containing nucleotide triphosphate hydrolases"/>
    <property type="match status" value="1"/>
</dbReference>
<dbReference type="AlphaFoldDB" id="A0A1I2ND15"/>
<accession>A0A1I2ND15</accession>
<dbReference type="InterPro" id="IPR036388">
    <property type="entry name" value="WH-like_DNA-bd_sf"/>
</dbReference>
<dbReference type="Pfam" id="PF09106">
    <property type="entry name" value="WHD_2nd_SelB"/>
    <property type="match status" value="1"/>
</dbReference>
<proteinExistence type="predicted"/>
<dbReference type="Gene3D" id="1.10.10.10">
    <property type="entry name" value="Winged helix-like DNA-binding domain superfamily/Winged helix DNA-binding domain"/>
    <property type="match status" value="1"/>
</dbReference>
<dbReference type="InterPro" id="IPR000795">
    <property type="entry name" value="T_Tr_GTP-bd_dom"/>
</dbReference>
<dbReference type="GO" id="GO:0003723">
    <property type="term" value="F:RNA binding"/>
    <property type="evidence" value="ECO:0007669"/>
    <property type="project" value="InterPro"/>
</dbReference>
<dbReference type="GO" id="GO:0001514">
    <property type="term" value="P:selenocysteine incorporation"/>
    <property type="evidence" value="ECO:0007669"/>
    <property type="project" value="InterPro"/>
</dbReference>
<dbReference type="InterPro" id="IPR015190">
    <property type="entry name" value="Elong_fac_SelB-wing-hlx_typ-2"/>
</dbReference>
<dbReference type="FunFam" id="3.40.50.300:FF:001064">
    <property type="entry name" value="Selenocysteine-specific translation elongation factor"/>
    <property type="match status" value="1"/>
</dbReference>
<dbReference type="InterPro" id="IPR027417">
    <property type="entry name" value="P-loop_NTPase"/>
</dbReference>
<evidence type="ECO:0000256" key="1">
    <source>
        <dbReference type="ARBA" id="ARBA00004496"/>
    </source>
</evidence>
<dbReference type="InterPro" id="IPR036390">
    <property type="entry name" value="WH_DNA-bd_sf"/>
</dbReference>
<evidence type="ECO:0000256" key="7">
    <source>
        <dbReference type="ARBA" id="ARBA00025526"/>
    </source>
</evidence>
<feature type="domain" description="Tr-type G" evidence="9">
    <location>
        <begin position="1"/>
        <end position="174"/>
    </location>
</feature>
<dbReference type="NCBIfam" id="TIGR00231">
    <property type="entry name" value="small_GTP"/>
    <property type="match status" value="1"/>
</dbReference>
<dbReference type="PROSITE" id="PS51722">
    <property type="entry name" value="G_TR_2"/>
    <property type="match status" value="1"/>
</dbReference>
<reference evidence="11" key="1">
    <citation type="submission" date="2016-10" db="EMBL/GenBank/DDBJ databases">
        <authorList>
            <person name="Varghese N."/>
            <person name="Submissions S."/>
        </authorList>
    </citation>
    <scope>NUCLEOTIDE SEQUENCE [LARGE SCALE GENOMIC DNA]</scope>
    <source>
        <strain evidence="11">DSM 17038</strain>
    </source>
</reference>
<dbReference type="PANTHER" id="PTHR43721">
    <property type="entry name" value="ELONGATION FACTOR TU-RELATED"/>
    <property type="match status" value="1"/>
</dbReference>
<dbReference type="InterPro" id="IPR015191">
    <property type="entry name" value="SelB_WHD4"/>
</dbReference>
<organism evidence="10 11">
    <name type="scientific">Desulfotruncus arcticus DSM 17038</name>
    <dbReference type="NCBI Taxonomy" id="1121424"/>
    <lineage>
        <taxon>Bacteria</taxon>
        <taxon>Bacillati</taxon>
        <taxon>Bacillota</taxon>
        <taxon>Clostridia</taxon>
        <taxon>Eubacteriales</taxon>
        <taxon>Desulfallaceae</taxon>
        <taxon>Desulfotruncus</taxon>
    </lineage>
</organism>
<dbReference type="GO" id="GO:0003746">
    <property type="term" value="F:translation elongation factor activity"/>
    <property type="evidence" value="ECO:0007669"/>
    <property type="project" value="UniProtKB-KW"/>
</dbReference>
<evidence type="ECO:0000256" key="6">
    <source>
        <dbReference type="ARBA" id="ARBA00023134"/>
    </source>
</evidence>
<dbReference type="OrthoDB" id="9804504at2"/>
<keyword evidence="3" id="KW-0963">Cytoplasm</keyword>
<dbReference type="SUPFAM" id="SSF46785">
    <property type="entry name" value="Winged helix' DNA-binding domain"/>
    <property type="match status" value="3"/>
</dbReference>
<dbReference type="CDD" id="cd03696">
    <property type="entry name" value="SelB_II"/>
    <property type="match status" value="1"/>
</dbReference>
<evidence type="ECO:0000256" key="3">
    <source>
        <dbReference type="ARBA" id="ARBA00022490"/>
    </source>
</evidence>
<dbReference type="PROSITE" id="PS00301">
    <property type="entry name" value="G_TR_1"/>
    <property type="match status" value="1"/>
</dbReference>
<dbReference type="RefSeq" id="WP_092468266.1">
    <property type="nucleotide sequence ID" value="NZ_FOOX01000001.1"/>
</dbReference>
<dbReference type="Pfam" id="PF00009">
    <property type="entry name" value="GTP_EFTU"/>
    <property type="match status" value="1"/>
</dbReference>
<dbReference type="InterPro" id="IPR057335">
    <property type="entry name" value="Beta-barrel_SelB"/>
</dbReference>
<comment type="subcellular location">
    <subcellularLocation>
        <location evidence="1">Cytoplasm</location>
    </subcellularLocation>
</comment>
<dbReference type="SUPFAM" id="SSF52540">
    <property type="entry name" value="P-loop containing nucleoside triphosphate hydrolases"/>
    <property type="match status" value="1"/>
</dbReference>
<evidence type="ECO:0000256" key="4">
    <source>
        <dbReference type="ARBA" id="ARBA00022741"/>
    </source>
</evidence>
<sequence>MKHIIIGTAGHVDHGKTVLVKKLTGVDTDRLKEEKERGISIELGFAYMKLPGGQTAGIVDVPGHERFIKNMLAGVGGIDLVLLVIAADEGVMPQTREHLEIIQLLQIDKGVVVITKKDLVDDEWLKMVYDDTKEFLSNTVLEKADIIAVSAVTGEGLPELINAVNQIAAGIEERKTTGPARLPVDRVFSVTGFGTVATGTLISGQIQTGESLQIYPGETVSRVRNMHVHGKKVELAESGQRVAVNLSGIETDDIKRGNVLALPASLKPSHRLDVSFKYLSSAPKALRHRARVRVYLGTAEILGRVILFDREELQQGEHAYVQLQLESPIAAARKDHFVVRSYSPMRTVGGGTIIDPFPNKHKRYRKEIIEALATAEKGSAVDWVEQYLNANAKLHTVTGLTSTLGMSKNDMAMALTKLTEERQAAKFATEGEDYFVSAMVLQQWENRIISALQDYHRKFPLREGYPKEELRSRFFSALTAKQFQILLNHFEKNQKISGMGHSVAIFEYKPLLSKEMGQVLHKFENIFLTSKFQPPSWSEATAQTGIKRPAESQEFLNYLLGQGKLVKITEGIFFHRQVLDKAISMIKEHFKQKSELSLGELRDLLQTSRKYALPLLEYTDREKITRRVGDLRVAGKLLI</sequence>
<dbReference type="InterPro" id="IPR005225">
    <property type="entry name" value="Small_GTP-bd"/>
</dbReference>
<dbReference type="InterPro" id="IPR009001">
    <property type="entry name" value="Transl_elong_EF1A/Init_IF2_C"/>
</dbReference>
<dbReference type="GO" id="GO:0005525">
    <property type="term" value="F:GTP binding"/>
    <property type="evidence" value="ECO:0007669"/>
    <property type="project" value="UniProtKB-KW"/>
</dbReference>
<dbReference type="SUPFAM" id="SSF50447">
    <property type="entry name" value="Translation proteins"/>
    <property type="match status" value="1"/>
</dbReference>
<evidence type="ECO:0000256" key="5">
    <source>
        <dbReference type="ARBA" id="ARBA00022917"/>
    </source>
</evidence>
<keyword evidence="11" id="KW-1185">Reference proteome</keyword>
<dbReference type="GO" id="GO:0003924">
    <property type="term" value="F:GTPase activity"/>
    <property type="evidence" value="ECO:0007669"/>
    <property type="project" value="InterPro"/>
</dbReference>
<dbReference type="InterPro" id="IPR050055">
    <property type="entry name" value="EF-Tu_GTPase"/>
</dbReference>
<keyword evidence="5" id="KW-0648">Protein biosynthesis</keyword>
<dbReference type="Pfam" id="PF25461">
    <property type="entry name" value="Beta-barrel_SelB"/>
    <property type="match status" value="1"/>
</dbReference>
<keyword evidence="4" id="KW-0547">Nucleotide-binding</keyword>
<dbReference type="CDD" id="cd15491">
    <property type="entry name" value="selB_III"/>
    <property type="match status" value="1"/>
</dbReference>
<evidence type="ECO:0000259" key="9">
    <source>
        <dbReference type="PROSITE" id="PS51722"/>
    </source>
</evidence>
<dbReference type="PANTHER" id="PTHR43721:SF22">
    <property type="entry name" value="ELONGATION FACTOR TU, MITOCHONDRIAL"/>
    <property type="match status" value="1"/>
</dbReference>
<keyword evidence="10" id="KW-0251">Elongation factor</keyword>
<keyword evidence="6" id="KW-0342">GTP-binding</keyword>
<dbReference type="InterPro" id="IPR031157">
    <property type="entry name" value="G_TR_CS"/>
</dbReference>
<dbReference type="Pfam" id="PF03144">
    <property type="entry name" value="GTP_EFTU_D2"/>
    <property type="match status" value="1"/>
</dbReference>
<dbReference type="Gene3D" id="2.40.30.10">
    <property type="entry name" value="Translation factors"/>
    <property type="match status" value="2"/>
</dbReference>
<name>A0A1I2ND15_9FIRM</name>
<evidence type="ECO:0000256" key="8">
    <source>
        <dbReference type="ARBA" id="ARBA00031615"/>
    </source>
</evidence>
<dbReference type="CDD" id="cd04171">
    <property type="entry name" value="SelB"/>
    <property type="match status" value="1"/>
</dbReference>
<gene>
    <name evidence="10" type="ORF">SAMN05660649_00451</name>
</gene>
<dbReference type="NCBIfam" id="TIGR00475">
    <property type="entry name" value="selB"/>
    <property type="match status" value="1"/>
</dbReference>
<dbReference type="InterPro" id="IPR009000">
    <property type="entry name" value="Transl_B-barrel_sf"/>
</dbReference>
<dbReference type="InterPro" id="IPR004161">
    <property type="entry name" value="EFTu-like_2"/>
</dbReference>
<comment type="function">
    <text evidence="7">Translation factor necessary for the incorporation of selenocysteine into proteins. It probably replaces EF-Tu for the insertion of selenocysteine directed by the UGA codon. SelB binds GTP and GDP.</text>
</comment>
<evidence type="ECO:0000313" key="10">
    <source>
        <dbReference type="EMBL" id="SFG00759.1"/>
    </source>
</evidence>
<protein>
    <recommendedName>
        <fullName evidence="2">Selenocysteine-specific elongation factor</fullName>
    </recommendedName>
    <alternativeName>
        <fullName evidence="8">SelB translation factor</fullName>
    </alternativeName>
</protein>
<dbReference type="STRING" id="341036.SAMN05660649_00451"/>
<dbReference type="Proteomes" id="UP000199337">
    <property type="component" value="Unassembled WGS sequence"/>
</dbReference>
<dbReference type="InterPro" id="IPR004535">
    <property type="entry name" value="Transl_elong_SelB"/>
</dbReference>
<evidence type="ECO:0000256" key="2">
    <source>
        <dbReference type="ARBA" id="ARBA00015953"/>
    </source>
</evidence>
<evidence type="ECO:0000313" key="11">
    <source>
        <dbReference type="Proteomes" id="UP000199337"/>
    </source>
</evidence>
<dbReference type="Gene3D" id="1.10.10.2770">
    <property type="match status" value="1"/>
</dbReference>
<dbReference type="EMBL" id="FOOX01000001">
    <property type="protein sequence ID" value="SFG00759.1"/>
    <property type="molecule type" value="Genomic_DNA"/>
</dbReference>
<dbReference type="GO" id="GO:0005829">
    <property type="term" value="C:cytosol"/>
    <property type="evidence" value="ECO:0007669"/>
    <property type="project" value="TreeGrafter"/>
</dbReference>
<dbReference type="SUPFAM" id="SSF50465">
    <property type="entry name" value="EF-Tu/eEF-1alpha/eIF2-gamma C-terminal domain"/>
    <property type="match status" value="1"/>
</dbReference>
<dbReference type="Pfam" id="PF09107">
    <property type="entry name" value="WHD_3rd_SelB"/>
    <property type="match status" value="1"/>
</dbReference>